<name>A0A1G4GUW7_PLAVI</name>
<dbReference type="VEuPathDB" id="PlasmoDB:PVPAM_070010700"/>
<proteinExistence type="predicted"/>
<reference evidence="5 6" key="1">
    <citation type="submission" date="2016-07" db="EMBL/GenBank/DDBJ databases">
        <authorList>
            <consortium name="Pathogen Informatics"/>
        </authorList>
    </citation>
    <scope>NUCLEOTIDE SEQUENCE [LARGE SCALE GENOMIC DNA]</scope>
    <source>
        <strain evidence="4">PvW1</strain>
    </source>
</reference>
<evidence type="ECO:0000313" key="5">
    <source>
        <dbReference type="EMBL" id="SCO66374.1"/>
    </source>
</evidence>
<feature type="region of interest" description="Disordered" evidence="1">
    <location>
        <begin position="858"/>
        <end position="890"/>
    </location>
</feature>
<evidence type="ECO:0000256" key="2">
    <source>
        <dbReference type="SAM" id="SignalP"/>
    </source>
</evidence>
<dbReference type="EMBL" id="LT615245">
    <property type="protein sequence ID" value="SCO66374.1"/>
    <property type="molecule type" value="Genomic_DNA"/>
</dbReference>
<evidence type="ECO:0000256" key="1">
    <source>
        <dbReference type="SAM" id="MobiDB-lite"/>
    </source>
</evidence>
<dbReference type="InterPro" id="IPR054451">
    <property type="entry name" value="RhopH3_C"/>
</dbReference>
<evidence type="ECO:0000313" key="6">
    <source>
        <dbReference type="Proteomes" id="UP000196402"/>
    </source>
</evidence>
<dbReference type="Proteomes" id="UP000779233">
    <property type="component" value="Unassembled WGS sequence"/>
</dbReference>
<organism evidence="5 6">
    <name type="scientific">Plasmodium vivax</name>
    <name type="common">malaria parasite P. vivax</name>
    <dbReference type="NCBI Taxonomy" id="5855"/>
    <lineage>
        <taxon>Eukaryota</taxon>
        <taxon>Sar</taxon>
        <taxon>Alveolata</taxon>
        <taxon>Apicomplexa</taxon>
        <taxon>Aconoidasida</taxon>
        <taxon>Haemosporida</taxon>
        <taxon>Plasmodiidae</taxon>
        <taxon>Plasmodium</taxon>
        <taxon>Plasmodium (Plasmodium)</taxon>
    </lineage>
</organism>
<feature type="chain" id="PRO_5036018654" evidence="2">
    <location>
        <begin position="25"/>
        <end position="890"/>
    </location>
</feature>
<dbReference type="VEuPathDB" id="PlasmoDB:PVW1_070010300"/>
<dbReference type="VEuPathDB" id="PlasmoDB:PVP01_0703800"/>
<accession>A0A1G4GUW7</accession>
<evidence type="ECO:0000313" key="4">
    <source>
        <dbReference type="EMBL" id="CAG9480325.1"/>
    </source>
</evidence>
<dbReference type="EMBL" id="CAJZCX010000011">
    <property type="protein sequence ID" value="CAG9480325.1"/>
    <property type="molecule type" value="Genomic_DNA"/>
</dbReference>
<feature type="domain" description="RhopH3 C-terminal" evidence="3">
    <location>
        <begin position="364"/>
        <end position="700"/>
    </location>
</feature>
<dbReference type="VEuPathDB" id="PlasmoDB:PVX_098712"/>
<keyword evidence="2" id="KW-0732">Signal</keyword>
<dbReference type="AlphaFoldDB" id="A0A1G4GUW7"/>
<gene>
    <name evidence="5" type="ORF">PVT01_070008800</name>
    <name evidence="4" type="ORF">PVW1_070010300</name>
</gene>
<feature type="signal peptide" evidence="2">
    <location>
        <begin position="1"/>
        <end position="24"/>
    </location>
</feature>
<evidence type="ECO:0000259" key="3">
    <source>
        <dbReference type="Pfam" id="PF22808"/>
    </source>
</evidence>
<protein>
    <submittedName>
        <fullName evidence="4">(malaria parasite P. vivax) hypothetical protein</fullName>
    </submittedName>
    <submittedName>
        <fullName evidence="5">High molecular weight rhoptry protein 3</fullName>
    </submittedName>
</protein>
<dbReference type="Pfam" id="PF22808">
    <property type="entry name" value="RhopH3_C"/>
    <property type="match status" value="1"/>
</dbReference>
<sequence>MRSKLFVTLFITCLVTLSSVQVLGREYFSGFVNKKLKNLLQCNLAAYYNLRDNGPDPNAFLDFVGEPEQFYWFIEHYLSVPFSIPRNLKNNKSHSYWSCINRSWVSEFLRKYEEPDINELMKFLDKEQRVYFSYTFQNIEPVAKYTSFPIKEFHKYCVLPPLIETNIKQKDKGGNLSFQLNQAEYKIYLSSVGTPTSALKNLYLNMEDGERKNIVKTIVENEGSNNVFVNCPVYDLKLHYNKECGSQPNVLKCLDDYIKHLCERRIAHREKGTFCDDLLFLFDALKEPYVENFKKFLSRDDVHLVKPQSVWGIPLFTTYKPRDLKNPKNNVPLNVFKVLNSKNKLFLSFFDEIPKSPYYMEESQPLVKLSDFASSIFDKLHRFFYVFKKKGNQISPVSVKELSHNISDFSFKHDTSNIECKKVKKSLNLELEVEVAKGVAAEKICNLIEGFVLTKGKKDKTIRGEVDDVHKGFRIQCILIATHVEALNIVRQLLNMESMLSLTRYTSLYLHKFFKSVTALKGNFLYENPSAIRHARACGRAVLHVPAVLYRRNIYLAETFLSLYLGLSNLVSSNPSSPFFEYAIIEFLVSYFNKGSEKFLLYLFSIVSVLYINIYYYEQLYCHHREQFELLRSKMIHPNIADRILENIKTLIKNPRYMKMRTFYMKFDNEDMFDKRKVFEVLYSFDEFLSSSDAQQKAKMQDISDESVDLDTTNDGIGLRKEDVLFESEQQGSMESIEDIDEGLEGVDPNQQKKTAEYLKMVPDEDKANLTDRNKELELDLYKYIGTLNETSAGVGTVSTHSPATAARMGLNAGGGRAVRPGAKGLHQRMVQMGKDLKRMKGKDTSKLRKGVDFYESSTSLNQISPGESATEGKGSSTNVSTEGTSPSET</sequence>
<dbReference type="Proteomes" id="UP000196402">
    <property type="component" value="Chromosome 7"/>
</dbReference>